<dbReference type="Proteomes" id="UP000037035">
    <property type="component" value="Unassembled WGS sequence"/>
</dbReference>
<evidence type="ECO:0000256" key="2">
    <source>
        <dbReference type="SAM" id="Phobius"/>
    </source>
</evidence>
<keyword evidence="2" id="KW-1133">Transmembrane helix</keyword>
<protein>
    <submittedName>
        <fullName evidence="3">Uncharacterized protein</fullName>
    </submittedName>
</protein>
<feature type="transmembrane region" description="Helical" evidence="2">
    <location>
        <begin position="406"/>
        <end position="423"/>
    </location>
</feature>
<dbReference type="EMBL" id="LAVV01006527">
    <property type="protein sequence ID" value="KNZ59483.1"/>
    <property type="molecule type" value="Genomic_DNA"/>
</dbReference>
<sequence>MFPFHQERRTEPCDVMSSPLMSSHTIAFPTAANFTAHSPVGWIPVRDRLDRVATAAEGSNNCQKELQLGPSPTLGPESSHYRPKTKATCAHCLVRYKGAPLYLIRQCGLIAFTLGLVLGMHLAFPGRVESGSKLFCLKCLPPAHQEGPSQLSTILESQHTQVDNYHPQQHPPRNLPTQQSKAWKQKYEHLKNPVHFSNTGCKSNGPITKINPVVTALVHQEPTIVPAYVNNNLERGRIVPTICRVGPLCHWMILTGSAIFLTSIINTISFSSLGYTLPTTQYSTMMFSLMVYVLLDKENSSNFLDKFEDIVEIFGNNTYNNLDDDSGNSAELGDGVDPVDLVDSDNGSRFKGLTMRILLPMIVKAVADMPILTMKIMIPMIGMAEVNLLDLIILLTTFLNTIQPSTPVYTLLCLYNFFFFSLIPNIFSLSFLLLSFFSLLSHLVSLLFRTPVWKEKPPGLVVDNWNCKLNFSRSDNKQSLSLLFVDDNTRLRAPHPQIHSPASCFPLSSHTPQFLADFHSLQKHPDLTAPLVLFAPAEPSKATLVCPILLQNPLEPPKPKFKLPLISSVLPTLLTKAKNHPLSLTKVLKILSFLCIGPPQLSAWTMPSAAAIAETCSYHRAILHPLLLIQKSCYVRIKILAISSEKSSPNILNQNSDTLRSSF</sequence>
<evidence type="ECO:0000256" key="1">
    <source>
        <dbReference type="SAM" id="MobiDB-lite"/>
    </source>
</evidence>
<accession>A0A0L6VFF8</accession>
<evidence type="ECO:0000313" key="3">
    <source>
        <dbReference type="EMBL" id="KNZ59483.1"/>
    </source>
</evidence>
<dbReference type="AlphaFoldDB" id="A0A0L6VFF8"/>
<proteinExistence type="predicted"/>
<organism evidence="3 4">
    <name type="scientific">Puccinia sorghi</name>
    <dbReference type="NCBI Taxonomy" id="27349"/>
    <lineage>
        <taxon>Eukaryota</taxon>
        <taxon>Fungi</taxon>
        <taxon>Dikarya</taxon>
        <taxon>Basidiomycota</taxon>
        <taxon>Pucciniomycotina</taxon>
        <taxon>Pucciniomycetes</taxon>
        <taxon>Pucciniales</taxon>
        <taxon>Pucciniaceae</taxon>
        <taxon>Puccinia</taxon>
    </lineage>
</organism>
<keyword evidence="2" id="KW-0812">Transmembrane</keyword>
<comment type="caution">
    <text evidence="3">The sequence shown here is derived from an EMBL/GenBank/DDBJ whole genome shotgun (WGS) entry which is preliminary data.</text>
</comment>
<name>A0A0L6VFF8_9BASI</name>
<feature type="transmembrane region" description="Helical" evidence="2">
    <location>
        <begin position="378"/>
        <end position="399"/>
    </location>
</feature>
<feature type="transmembrane region" description="Helical" evidence="2">
    <location>
        <begin position="103"/>
        <end position="124"/>
    </location>
</feature>
<keyword evidence="2" id="KW-0472">Membrane</keyword>
<evidence type="ECO:0000313" key="4">
    <source>
        <dbReference type="Proteomes" id="UP000037035"/>
    </source>
</evidence>
<dbReference type="VEuPathDB" id="FungiDB:VP01_1720g1"/>
<keyword evidence="4" id="KW-1185">Reference proteome</keyword>
<reference evidence="3 4" key="1">
    <citation type="submission" date="2015-08" db="EMBL/GenBank/DDBJ databases">
        <title>Next Generation Sequencing and Analysis of the Genome of Puccinia sorghi L Schw, the Causal Agent of Maize Common Rust.</title>
        <authorList>
            <person name="Rochi L."/>
            <person name="Burguener G."/>
            <person name="Darino M."/>
            <person name="Turjanski A."/>
            <person name="Kreff E."/>
            <person name="Dieguez M.J."/>
            <person name="Sacco F."/>
        </authorList>
    </citation>
    <scope>NUCLEOTIDE SEQUENCE [LARGE SCALE GENOMIC DNA]</scope>
    <source>
        <strain evidence="3 4">RO10H11247</strain>
    </source>
</reference>
<gene>
    <name evidence="3" type="ORF">VP01_1720g1</name>
</gene>
<feature type="region of interest" description="Disordered" evidence="1">
    <location>
        <begin position="61"/>
        <end position="80"/>
    </location>
</feature>